<dbReference type="EMBL" id="HF563609">
    <property type="protein sequence ID" value="CCP26560.1"/>
    <property type="molecule type" value="Genomic_DNA"/>
</dbReference>
<feature type="transmembrane region" description="Helical" evidence="9">
    <location>
        <begin position="191"/>
        <end position="211"/>
    </location>
</feature>
<feature type="domain" description="PTS EIIC type-3" evidence="10">
    <location>
        <begin position="11"/>
        <end position="415"/>
    </location>
</feature>
<dbReference type="PIRSF" id="PIRSF006351">
    <property type="entry name" value="PTS_EIIC-Cellobiose"/>
    <property type="match status" value="1"/>
</dbReference>
<keyword evidence="2 8" id="KW-0813">Transport</keyword>
<dbReference type="STRING" id="1209989.TepRe1_1642"/>
<evidence type="ECO:0000313" key="11">
    <source>
        <dbReference type="EMBL" id="CCP26560.1"/>
    </source>
</evidence>
<comment type="function">
    <text evidence="8">The phosphoenolpyruvate-dependent sugar phosphotransferase system (PTS), a major carbohydrate active -transport system, catalyzes the phosphorylation of incoming sugar substrates concomitant with their translocation across the cell membrane.</text>
</comment>
<dbReference type="InterPro" id="IPR051088">
    <property type="entry name" value="PTS_Sugar-EIIC/EIIB"/>
</dbReference>
<dbReference type="RefSeq" id="WP_013778701.1">
    <property type="nucleotide sequence ID" value="NC_015519.1"/>
</dbReference>
<feature type="transmembrane region" description="Helical" evidence="9">
    <location>
        <begin position="232"/>
        <end position="250"/>
    </location>
</feature>
<reference evidence="12" key="1">
    <citation type="journal article" date="2013" name="Genome Announc.">
        <title>First genome sequence of a syntrophic acetate-oxidizing bacterium, Tepidanaerobacter acetatoxydans strain Re1.</title>
        <authorList>
            <person name="Manzoor S."/>
            <person name="Bongcam-Rudloff E."/>
            <person name="Schnurer A."/>
            <person name="Muller B."/>
        </authorList>
    </citation>
    <scope>NUCLEOTIDE SEQUENCE [LARGE SCALE GENOMIC DNA]</scope>
    <source>
        <strain evidence="12">Re1</strain>
    </source>
</reference>
<name>F4LWQ7_TEPAE</name>
<dbReference type="GO" id="GO:0009401">
    <property type="term" value="P:phosphoenolpyruvate-dependent sugar phosphotransferase system"/>
    <property type="evidence" value="ECO:0007669"/>
    <property type="project" value="InterPro"/>
</dbReference>
<dbReference type="InterPro" id="IPR003352">
    <property type="entry name" value="PTS_EIIC"/>
</dbReference>
<proteinExistence type="predicted"/>
<feature type="transmembrane region" description="Helical" evidence="9">
    <location>
        <begin position="256"/>
        <end position="278"/>
    </location>
</feature>
<organism evidence="11 12">
    <name type="scientific">Tepidanaerobacter acetatoxydans (strain DSM 21804 / JCM 16047 / Re1)</name>
    <dbReference type="NCBI Taxonomy" id="1209989"/>
    <lineage>
        <taxon>Bacteria</taxon>
        <taxon>Bacillati</taxon>
        <taxon>Bacillota</taxon>
        <taxon>Clostridia</taxon>
        <taxon>Thermosediminibacterales</taxon>
        <taxon>Tepidanaerobacteraceae</taxon>
        <taxon>Tepidanaerobacter</taxon>
    </lineage>
</organism>
<evidence type="ECO:0000256" key="3">
    <source>
        <dbReference type="ARBA" id="ARBA00022475"/>
    </source>
</evidence>
<keyword evidence="5 9" id="KW-0812">Transmembrane</keyword>
<dbReference type="PROSITE" id="PS51105">
    <property type="entry name" value="PTS_EIIC_TYPE_3"/>
    <property type="match status" value="1"/>
</dbReference>
<evidence type="ECO:0000256" key="1">
    <source>
        <dbReference type="ARBA" id="ARBA00004651"/>
    </source>
</evidence>
<dbReference type="InterPro" id="IPR004796">
    <property type="entry name" value="PTS_IIC_cello"/>
</dbReference>
<feature type="transmembrane region" description="Helical" evidence="9">
    <location>
        <begin position="146"/>
        <end position="167"/>
    </location>
</feature>
<keyword evidence="3 8" id="KW-1003">Cell membrane</keyword>
<dbReference type="GO" id="GO:0008982">
    <property type="term" value="F:protein-N(PI)-phosphohistidine-sugar phosphotransferase activity"/>
    <property type="evidence" value="ECO:0007669"/>
    <property type="project" value="UniProtKB-UniRule"/>
</dbReference>
<evidence type="ECO:0000256" key="5">
    <source>
        <dbReference type="ARBA" id="ARBA00022692"/>
    </source>
</evidence>
<evidence type="ECO:0000256" key="7">
    <source>
        <dbReference type="ARBA" id="ARBA00023136"/>
    </source>
</evidence>
<comment type="subcellular location">
    <subcellularLocation>
        <location evidence="1">Cell membrane</location>
        <topology evidence="1">Multi-pass membrane protein</topology>
    </subcellularLocation>
</comment>
<feature type="transmembrane region" description="Helical" evidence="9">
    <location>
        <begin position="398"/>
        <end position="416"/>
    </location>
</feature>
<dbReference type="PANTHER" id="PTHR33989">
    <property type="match status" value="1"/>
</dbReference>
<feature type="transmembrane region" description="Helical" evidence="9">
    <location>
        <begin position="290"/>
        <end position="310"/>
    </location>
</feature>
<evidence type="ECO:0000256" key="6">
    <source>
        <dbReference type="ARBA" id="ARBA00022989"/>
    </source>
</evidence>
<feature type="transmembrane region" description="Helical" evidence="9">
    <location>
        <begin position="335"/>
        <end position="353"/>
    </location>
</feature>
<keyword evidence="7 8" id="KW-0472">Membrane</keyword>
<evidence type="ECO:0000256" key="8">
    <source>
        <dbReference type="PIRNR" id="PIRNR006351"/>
    </source>
</evidence>
<feature type="transmembrane region" description="Helical" evidence="9">
    <location>
        <begin position="89"/>
        <end position="109"/>
    </location>
</feature>
<dbReference type="Pfam" id="PF02378">
    <property type="entry name" value="PTS_EIIC"/>
    <property type="match status" value="1"/>
</dbReference>
<keyword evidence="11" id="KW-0808">Transferase</keyword>
<dbReference type="KEGG" id="tep:TepRe1_1642"/>
<dbReference type="KEGG" id="tae:TepiRe1_1767"/>
<sequence>MMKTKNFFDKFQAVLARLAEKLDKNRYISAMKNGLTLVVPATIVGGLFLILAQPPVDPEIIAPSNFFFQLLLAWKTWSVKNAAILILPYNLTMGLLGVYAALGIAYVLAKEYEMDPINSALSSVIIFLVASASFDKSGNLIIENLSAAGLFTAIIIGLVSVEVARLMEEKNMTIKLPEQVPPMVAAPFKSLIPLIVNILLFMGINGLLGLVGTSLPNLVSSILKPILRASDSLGIVLFFCFLSRLMWFFGIHGDNVLNAVLIPITTLNLTQNAALVAAGKQPTAILSGNFITLFGAWCMLPALTLVLLTIPKSAHLKAIGKVAVIPDIFNINEPITFGLPVVANVSIVIPYIGIPMINVLIAYIASTAGLIGRVYLSLPFTTPAILQAFLSTMDWRASVLYVILLALDIIIWIPFIKGYDKMLLKEEQKKLTENSTEK</sequence>
<dbReference type="GO" id="GO:1902815">
    <property type="term" value="P:N,N'-diacetylchitobiose import"/>
    <property type="evidence" value="ECO:0007669"/>
    <property type="project" value="TreeGrafter"/>
</dbReference>
<evidence type="ECO:0000256" key="4">
    <source>
        <dbReference type="ARBA" id="ARBA00022597"/>
    </source>
</evidence>
<dbReference type="PANTHER" id="PTHR33989:SF4">
    <property type="entry name" value="PTS SYSTEM N,N'-DIACETYLCHITOBIOSE-SPECIFIC EIIC COMPONENT"/>
    <property type="match status" value="1"/>
</dbReference>
<accession>L0RZW0</accession>
<dbReference type="HOGENOM" id="CLU_029688_1_0_9"/>
<accession>F4LWQ7</accession>
<protein>
    <recommendedName>
        <fullName evidence="8">Permease IIC component</fullName>
    </recommendedName>
</protein>
<gene>
    <name evidence="11" type="ordered locus">TEPIRE1_1767</name>
</gene>
<evidence type="ECO:0000256" key="2">
    <source>
        <dbReference type="ARBA" id="ARBA00022448"/>
    </source>
</evidence>
<evidence type="ECO:0000256" key="9">
    <source>
        <dbReference type="SAM" id="Phobius"/>
    </source>
</evidence>
<dbReference type="GO" id="GO:0005886">
    <property type="term" value="C:plasma membrane"/>
    <property type="evidence" value="ECO:0007669"/>
    <property type="project" value="UniProtKB-SubCell"/>
</dbReference>
<dbReference type="InterPro" id="IPR004501">
    <property type="entry name" value="PTS_EIIC_3"/>
</dbReference>
<feature type="transmembrane region" description="Helical" evidence="9">
    <location>
        <begin position="34"/>
        <end position="54"/>
    </location>
</feature>
<keyword evidence="12" id="KW-1185">Reference proteome</keyword>
<dbReference type="PATRIC" id="fig|1209989.3.peg.2034"/>
<evidence type="ECO:0000313" key="12">
    <source>
        <dbReference type="Proteomes" id="UP000010802"/>
    </source>
</evidence>
<feature type="transmembrane region" description="Helical" evidence="9">
    <location>
        <begin position="115"/>
        <end position="134"/>
    </location>
</feature>
<keyword evidence="4 8" id="KW-0762">Sugar transport</keyword>
<evidence type="ECO:0000259" key="10">
    <source>
        <dbReference type="PROSITE" id="PS51105"/>
    </source>
</evidence>
<dbReference type="AlphaFoldDB" id="F4LWQ7"/>
<dbReference type="OrthoDB" id="1641940at2"/>
<dbReference type="Proteomes" id="UP000010802">
    <property type="component" value="Chromosome"/>
</dbReference>
<dbReference type="eggNOG" id="COG1455">
    <property type="taxonomic scope" value="Bacteria"/>
</dbReference>
<keyword evidence="6 9" id="KW-1133">Transmembrane helix</keyword>
<dbReference type="NCBIfam" id="TIGR00410">
    <property type="entry name" value="lacE"/>
    <property type="match status" value="1"/>
</dbReference>